<name>A0A7J9J1G6_9ROSI</name>
<dbReference type="PANTHER" id="PTHR35218">
    <property type="entry name" value="RNASE H DOMAIN-CONTAINING PROTEIN"/>
    <property type="match status" value="1"/>
</dbReference>
<keyword evidence="2" id="KW-1185">Reference proteome</keyword>
<accession>A0A7J9J1G6</accession>
<gene>
    <name evidence="1" type="ORF">Goarm_012602</name>
</gene>
<organism evidence="1 2">
    <name type="scientific">Gossypium armourianum</name>
    <dbReference type="NCBI Taxonomy" id="34283"/>
    <lineage>
        <taxon>Eukaryota</taxon>
        <taxon>Viridiplantae</taxon>
        <taxon>Streptophyta</taxon>
        <taxon>Embryophyta</taxon>
        <taxon>Tracheophyta</taxon>
        <taxon>Spermatophyta</taxon>
        <taxon>Magnoliopsida</taxon>
        <taxon>eudicotyledons</taxon>
        <taxon>Gunneridae</taxon>
        <taxon>Pentapetalae</taxon>
        <taxon>rosids</taxon>
        <taxon>malvids</taxon>
        <taxon>Malvales</taxon>
        <taxon>Malvaceae</taxon>
        <taxon>Malvoideae</taxon>
        <taxon>Gossypium</taxon>
    </lineage>
</organism>
<dbReference type="AlphaFoldDB" id="A0A7J9J1G6"/>
<dbReference type="Proteomes" id="UP000593575">
    <property type="component" value="Unassembled WGS sequence"/>
</dbReference>
<sequence>MVSNSQVVEEGMIVDDTNDVEVSRVRADGIITKIGYPNSFRVEANGFAEGIWLCWTNDIMVDILNIHSQVVHVKIHSTMSLDHFFCSIVYASSHAAKRRELWHVLSSLAVLVEGH</sequence>
<evidence type="ECO:0000313" key="2">
    <source>
        <dbReference type="Proteomes" id="UP000593575"/>
    </source>
</evidence>
<proteinExistence type="predicted"/>
<reference evidence="1 2" key="1">
    <citation type="journal article" date="2019" name="Genome Biol. Evol.">
        <title>Insights into the evolution of the New World diploid cottons (Gossypium, subgenus Houzingenia) based on genome sequencing.</title>
        <authorList>
            <person name="Grover C.E."/>
            <person name="Arick M.A. 2nd"/>
            <person name="Thrash A."/>
            <person name="Conover J.L."/>
            <person name="Sanders W.S."/>
            <person name="Peterson D.G."/>
            <person name="Frelichowski J.E."/>
            <person name="Scheffler J.A."/>
            <person name="Scheffler B.E."/>
            <person name="Wendel J.F."/>
        </authorList>
    </citation>
    <scope>NUCLEOTIDE SEQUENCE [LARGE SCALE GENOMIC DNA]</scope>
    <source>
        <strain evidence="1">6</strain>
        <tissue evidence="1">Leaf</tissue>
    </source>
</reference>
<dbReference type="PANTHER" id="PTHR35218:SF9">
    <property type="entry name" value="ENDONUCLEASE_EXONUCLEASE_PHOSPHATASE DOMAIN-CONTAINING PROTEIN"/>
    <property type="match status" value="1"/>
</dbReference>
<dbReference type="EMBL" id="JABFAE010000005">
    <property type="protein sequence ID" value="MBA0827858.1"/>
    <property type="molecule type" value="Genomic_DNA"/>
</dbReference>
<comment type="caution">
    <text evidence="1">The sequence shown here is derived from an EMBL/GenBank/DDBJ whole genome shotgun (WGS) entry which is preliminary data.</text>
</comment>
<evidence type="ECO:0000313" key="1">
    <source>
        <dbReference type="EMBL" id="MBA0827858.1"/>
    </source>
</evidence>
<protein>
    <submittedName>
        <fullName evidence="1">Uncharacterized protein</fullName>
    </submittedName>
</protein>